<dbReference type="InterPro" id="IPR027417">
    <property type="entry name" value="P-loop_NTPase"/>
</dbReference>
<evidence type="ECO:0000259" key="3">
    <source>
        <dbReference type="PROSITE" id="PS50067"/>
    </source>
</evidence>
<sequence length="80" mass="8810">MGQQTDSYEGLKVKFIEAVKEQKELYNKVLESKGNTRVFCRCRPLNGEEIAAGASMVVDFESAKDGELTVKSNGAPKLQV</sequence>
<reference evidence="4 5" key="1">
    <citation type="journal article" date="2023" name="Hortic Res">
        <title>The complete reference genome for grapevine (Vitis vinifera L.) genetics and breeding.</title>
        <authorList>
            <person name="Shi X."/>
            <person name="Cao S."/>
            <person name="Wang X."/>
            <person name="Huang S."/>
            <person name="Wang Y."/>
            <person name="Liu Z."/>
            <person name="Liu W."/>
            <person name="Leng X."/>
            <person name="Peng Y."/>
            <person name="Wang N."/>
            <person name="Wang Y."/>
            <person name="Ma Z."/>
            <person name="Xu X."/>
            <person name="Zhang F."/>
            <person name="Xue H."/>
            <person name="Zhong H."/>
            <person name="Wang Y."/>
            <person name="Zhang K."/>
            <person name="Velt A."/>
            <person name="Avia K."/>
            <person name="Holtgrawe D."/>
            <person name="Grimplet J."/>
            <person name="Matus J.T."/>
            <person name="Ware D."/>
            <person name="Wu X."/>
            <person name="Wang H."/>
            <person name="Liu C."/>
            <person name="Fang Y."/>
            <person name="Rustenholz C."/>
            <person name="Cheng Z."/>
            <person name="Xiao H."/>
            <person name="Zhou Y."/>
        </authorList>
    </citation>
    <scope>NUCLEOTIDE SEQUENCE [LARGE SCALE GENOMIC DNA]</scope>
    <source>
        <strain evidence="5">cv. Pinot noir / PN40024</strain>
        <tissue evidence="4">Leaf</tissue>
    </source>
</reference>
<dbReference type="PANTHER" id="PTHR47972">
    <property type="entry name" value="KINESIN-LIKE PROTEIN KLP-3"/>
    <property type="match status" value="1"/>
</dbReference>
<comment type="similarity">
    <text evidence="2">Belongs to the TRAFAC class myosin-kinesin ATPase superfamily. Kinesin family.</text>
</comment>
<dbReference type="InterPro" id="IPR001752">
    <property type="entry name" value="Kinesin_motor_dom"/>
</dbReference>
<evidence type="ECO:0000313" key="5">
    <source>
        <dbReference type="Proteomes" id="UP001227230"/>
    </source>
</evidence>
<proteinExistence type="inferred from homology"/>
<evidence type="ECO:0000313" key="4">
    <source>
        <dbReference type="EMBL" id="WKA07439.1"/>
    </source>
</evidence>
<comment type="caution">
    <text evidence="2">Lacks conserved residue(s) required for the propagation of feature annotation.</text>
</comment>
<accession>A0ABY9DL57</accession>
<dbReference type="Gene3D" id="3.40.850.10">
    <property type="entry name" value="Kinesin motor domain"/>
    <property type="match status" value="1"/>
</dbReference>
<protein>
    <recommendedName>
        <fullName evidence="3">Kinesin motor domain-containing protein</fullName>
    </recommendedName>
</protein>
<feature type="domain" description="Kinesin motor" evidence="3">
    <location>
        <begin position="35"/>
        <end position="80"/>
    </location>
</feature>
<dbReference type="Proteomes" id="UP001227230">
    <property type="component" value="Chromosome 16"/>
</dbReference>
<name>A0ABY9DL57_VITVI</name>
<dbReference type="InterPro" id="IPR027640">
    <property type="entry name" value="Kinesin-like_fam"/>
</dbReference>
<dbReference type="EMBL" id="CP126663">
    <property type="protein sequence ID" value="WKA07439.1"/>
    <property type="molecule type" value="Genomic_DNA"/>
</dbReference>
<organism evidence="4 5">
    <name type="scientific">Vitis vinifera</name>
    <name type="common">Grape</name>
    <dbReference type="NCBI Taxonomy" id="29760"/>
    <lineage>
        <taxon>Eukaryota</taxon>
        <taxon>Viridiplantae</taxon>
        <taxon>Streptophyta</taxon>
        <taxon>Embryophyta</taxon>
        <taxon>Tracheophyta</taxon>
        <taxon>Spermatophyta</taxon>
        <taxon>Magnoliopsida</taxon>
        <taxon>eudicotyledons</taxon>
        <taxon>Gunneridae</taxon>
        <taxon>Pentapetalae</taxon>
        <taxon>rosids</taxon>
        <taxon>Vitales</taxon>
        <taxon>Vitaceae</taxon>
        <taxon>Viteae</taxon>
        <taxon>Vitis</taxon>
    </lineage>
</organism>
<dbReference type="InterPro" id="IPR036961">
    <property type="entry name" value="Kinesin_motor_dom_sf"/>
</dbReference>
<dbReference type="Pfam" id="PF16796">
    <property type="entry name" value="Microtub_bd"/>
    <property type="match status" value="1"/>
</dbReference>
<evidence type="ECO:0000256" key="1">
    <source>
        <dbReference type="ARBA" id="ARBA00023175"/>
    </source>
</evidence>
<dbReference type="SUPFAM" id="SSF52540">
    <property type="entry name" value="P-loop containing nucleoside triphosphate hydrolases"/>
    <property type="match status" value="1"/>
</dbReference>
<dbReference type="PANTHER" id="PTHR47972:SF35">
    <property type="entry name" value="KINESIN-LIKE PROTEIN KIN-14Q"/>
    <property type="match status" value="1"/>
</dbReference>
<keyword evidence="5" id="KW-1185">Reference proteome</keyword>
<keyword evidence="1" id="KW-0505">Motor protein</keyword>
<gene>
    <name evidence="4" type="ORF">VitviT2T_025266</name>
</gene>
<dbReference type="InterPro" id="IPR031852">
    <property type="entry name" value="Vik1/Cik1_MT-bd"/>
</dbReference>
<evidence type="ECO:0000256" key="2">
    <source>
        <dbReference type="PROSITE-ProRule" id="PRU00283"/>
    </source>
</evidence>
<dbReference type="PROSITE" id="PS50067">
    <property type="entry name" value="KINESIN_MOTOR_2"/>
    <property type="match status" value="1"/>
</dbReference>